<comment type="caution">
    <text evidence="1">The sequence shown here is derived from an EMBL/GenBank/DDBJ whole genome shotgun (WGS) entry which is preliminary data.</text>
</comment>
<accession>A0A7X5LJJ0</accession>
<dbReference type="InterPro" id="IPR007554">
    <property type="entry name" value="Glycerophosphate_synth"/>
</dbReference>
<keyword evidence="2" id="KW-1185">Reference proteome</keyword>
<dbReference type="Gene3D" id="3.40.50.12580">
    <property type="match status" value="1"/>
</dbReference>
<dbReference type="RefSeq" id="WP_163084119.1">
    <property type="nucleotide sequence ID" value="NZ_JAAAWN010000004.1"/>
</dbReference>
<dbReference type="InterPro" id="IPR016886">
    <property type="entry name" value="UCP028458_glyceroPtfrase"/>
</dbReference>
<dbReference type="SUPFAM" id="SSF53756">
    <property type="entry name" value="UDP-Glycosyltransferase/glycogen phosphorylase"/>
    <property type="match status" value="1"/>
</dbReference>
<dbReference type="PIRSF" id="PIRSF028458">
    <property type="entry name" value="UCP028458_glyceroPtfrase"/>
    <property type="match status" value="1"/>
</dbReference>
<keyword evidence="1" id="KW-0808">Transferase</keyword>
<dbReference type="EMBL" id="JAAAWN010000004">
    <property type="protein sequence ID" value="NDV90531.1"/>
    <property type="molecule type" value="Genomic_DNA"/>
</dbReference>
<evidence type="ECO:0000313" key="1">
    <source>
        <dbReference type="EMBL" id="NDV90531.1"/>
    </source>
</evidence>
<dbReference type="GO" id="GO:0016020">
    <property type="term" value="C:membrane"/>
    <property type="evidence" value="ECO:0007669"/>
    <property type="project" value="InterPro"/>
</dbReference>
<dbReference type="Proteomes" id="UP000470213">
    <property type="component" value="Unassembled WGS sequence"/>
</dbReference>
<dbReference type="GO" id="GO:0047355">
    <property type="term" value="F:CDP-glycerol glycerophosphotransferase activity"/>
    <property type="evidence" value="ECO:0007669"/>
    <property type="project" value="InterPro"/>
</dbReference>
<sequence length="341" mass="39176">MKFLLYLSQNYSFEILRPLANVMLDEGHQVKWFVEGNEVNRTLFQPTEAVLPTVDDAVAFHPDAVFLPGNVVPPFIPGLKVQLFHGFEWKKKGHFKIRECFDLYCTQGPFFTEKFLELRQPHPHFTVKETGWPKLDALFNMHASNQREKDAVEILYAPTFSPSLTSTSALFDEIVKLSQQKPWVWKVKFHPKMEQSVIDRYKAAQHDKLVVVEDASILPLLSTCDVMLSDTSSAITEFLLLNKPVVTFNNAQPEPVLIDITASSDLEAGISQALACDDTLMSAIKAYRNQMHPYDDGASAQRVLAATIEEIREFPRSENVAKPKNWFRNFKLRKRLNYWRR</sequence>
<dbReference type="InterPro" id="IPR043148">
    <property type="entry name" value="TagF_C"/>
</dbReference>
<dbReference type="Pfam" id="PF04464">
    <property type="entry name" value="Glyphos_transf"/>
    <property type="match status" value="1"/>
</dbReference>
<proteinExistence type="predicted"/>
<dbReference type="AlphaFoldDB" id="A0A7X5LJJ0"/>
<gene>
    <name evidence="1" type="ORF">GTH32_04875</name>
</gene>
<protein>
    <submittedName>
        <fullName evidence="1">CDP-glycerol--glycerophosphate glycerophosphotransferase</fullName>
    </submittedName>
</protein>
<name>A0A7X5LJJ0_9ALTE</name>
<reference evidence="1 2" key="1">
    <citation type="submission" date="2020-01" db="EMBL/GenBank/DDBJ databases">
        <authorList>
            <person name="Chen J."/>
            <person name="Zhu S."/>
            <person name="Yang J."/>
        </authorList>
    </citation>
    <scope>NUCLEOTIDE SEQUENCE [LARGE SCALE GENOMIC DNA]</scope>
    <source>
        <strain evidence="1 2">345S023</strain>
    </source>
</reference>
<organism evidence="1 2">
    <name type="scientific">Alteromonas profundi</name>
    <dbReference type="NCBI Taxonomy" id="2696062"/>
    <lineage>
        <taxon>Bacteria</taxon>
        <taxon>Pseudomonadati</taxon>
        <taxon>Pseudomonadota</taxon>
        <taxon>Gammaproteobacteria</taxon>
        <taxon>Alteromonadales</taxon>
        <taxon>Alteromonadaceae</taxon>
        <taxon>Alteromonas/Salinimonas group</taxon>
        <taxon>Alteromonas</taxon>
    </lineage>
</organism>
<evidence type="ECO:0000313" key="2">
    <source>
        <dbReference type="Proteomes" id="UP000470213"/>
    </source>
</evidence>